<dbReference type="InterPro" id="IPR051398">
    <property type="entry name" value="Polysacch_Deacetylase"/>
</dbReference>
<comment type="caution">
    <text evidence="4">The sequence shown here is derived from an EMBL/GenBank/DDBJ whole genome shotgun (WGS) entry which is preliminary data.</text>
</comment>
<sequence>MSEFLKGRKMVAGTALAALVILYLLAPVLMAASKEKPGLASLPAKTVGAAHPAPPIPSRQIDTAARVYYHGKVVVLMYHNISPTYHGRGTITPETFAAEISALVQSGYHIIPVQELAAFLQKQAQVPPNAVAITFDDGYEGVYRYAYPVLKEFRAPATVFLIGSYIGKKDGFLTWPQVREMAASGLFTFGGHTFNAHYGAPTGPHTTAPATVARIYDFASGRKETAAAYRTRLFADSRQAQALFIQELGAPTPYFAYPYGAFTPALDEILRTAGYRYFFTTLGGANQPGQDPYHIYRINAGAPWVTPERLVYTVRYVAWLYNLPHRMPHMWLPRWAKDPALNLLRTERSAFPPTGITTKTGKF</sequence>
<dbReference type="EMBL" id="RKRE01000002">
    <property type="protein sequence ID" value="RPF46983.1"/>
    <property type="molecule type" value="Genomic_DNA"/>
</dbReference>
<organism evidence="4 5">
    <name type="scientific">Thermodesulfitimonas autotrophica</name>
    <dbReference type="NCBI Taxonomy" id="1894989"/>
    <lineage>
        <taxon>Bacteria</taxon>
        <taxon>Bacillati</taxon>
        <taxon>Bacillota</taxon>
        <taxon>Clostridia</taxon>
        <taxon>Thermoanaerobacterales</taxon>
        <taxon>Thermoanaerobacteraceae</taxon>
        <taxon>Thermodesulfitimonas</taxon>
    </lineage>
</organism>
<dbReference type="PANTHER" id="PTHR34216:SF3">
    <property type="entry name" value="POLY-BETA-1,6-N-ACETYL-D-GLUCOSAMINE N-DEACETYLASE"/>
    <property type="match status" value="1"/>
</dbReference>
<dbReference type="Pfam" id="PF01522">
    <property type="entry name" value="Polysacc_deac_1"/>
    <property type="match status" value="1"/>
</dbReference>
<keyword evidence="5" id="KW-1185">Reference proteome</keyword>
<gene>
    <name evidence="4" type="ORF">EDD75_1250</name>
</gene>
<keyword evidence="2" id="KW-0732">Signal</keyword>
<dbReference type="SUPFAM" id="SSF88713">
    <property type="entry name" value="Glycoside hydrolase/deacetylase"/>
    <property type="match status" value="1"/>
</dbReference>
<dbReference type="AlphaFoldDB" id="A0A3N5APV5"/>
<dbReference type="PANTHER" id="PTHR34216">
    <property type="match status" value="1"/>
</dbReference>
<dbReference type="CDD" id="cd10969">
    <property type="entry name" value="CE4_Ecf1_like_5s"/>
    <property type="match status" value="1"/>
</dbReference>
<accession>A0A3N5APV5</accession>
<dbReference type="GO" id="GO:0016810">
    <property type="term" value="F:hydrolase activity, acting on carbon-nitrogen (but not peptide) bonds"/>
    <property type="evidence" value="ECO:0007669"/>
    <property type="project" value="InterPro"/>
</dbReference>
<dbReference type="GO" id="GO:0005975">
    <property type="term" value="P:carbohydrate metabolic process"/>
    <property type="evidence" value="ECO:0007669"/>
    <property type="project" value="InterPro"/>
</dbReference>
<dbReference type="GO" id="GO:0005576">
    <property type="term" value="C:extracellular region"/>
    <property type="evidence" value="ECO:0007669"/>
    <property type="project" value="UniProtKB-SubCell"/>
</dbReference>
<comment type="subcellular location">
    <subcellularLocation>
        <location evidence="1">Secreted</location>
    </subcellularLocation>
</comment>
<evidence type="ECO:0000313" key="5">
    <source>
        <dbReference type="Proteomes" id="UP000282654"/>
    </source>
</evidence>
<dbReference type="RefSeq" id="WP_170157744.1">
    <property type="nucleotide sequence ID" value="NZ_RKRE01000002.1"/>
</dbReference>
<proteinExistence type="predicted"/>
<evidence type="ECO:0000256" key="2">
    <source>
        <dbReference type="ARBA" id="ARBA00022729"/>
    </source>
</evidence>
<evidence type="ECO:0000313" key="4">
    <source>
        <dbReference type="EMBL" id="RPF46983.1"/>
    </source>
</evidence>
<name>A0A3N5APV5_9THEO</name>
<protein>
    <submittedName>
        <fullName evidence="4">Peptidoglycan/xylan/chitin deacetylase (PgdA/CDA1 family)</fullName>
    </submittedName>
</protein>
<dbReference type="Gene3D" id="3.20.20.370">
    <property type="entry name" value="Glycoside hydrolase/deacetylase"/>
    <property type="match status" value="1"/>
</dbReference>
<evidence type="ECO:0000256" key="1">
    <source>
        <dbReference type="ARBA" id="ARBA00004613"/>
    </source>
</evidence>
<feature type="domain" description="NodB homology" evidence="3">
    <location>
        <begin position="129"/>
        <end position="363"/>
    </location>
</feature>
<dbReference type="PROSITE" id="PS51677">
    <property type="entry name" value="NODB"/>
    <property type="match status" value="1"/>
</dbReference>
<reference evidence="4 5" key="1">
    <citation type="submission" date="2018-11" db="EMBL/GenBank/DDBJ databases">
        <title>Genomic Encyclopedia of Type Strains, Phase IV (KMG-IV): sequencing the most valuable type-strain genomes for metagenomic binning, comparative biology and taxonomic classification.</title>
        <authorList>
            <person name="Goeker M."/>
        </authorList>
    </citation>
    <scope>NUCLEOTIDE SEQUENCE [LARGE SCALE GENOMIC DNA]</scope>
    <source>
        <strain evidence="4 5">DSM 102936</strain>
    </source>
</reference>
<dbReference type="InterPro" id="IPR011330">
    <property type="entry name" value="Glyco_hydro/deAcase_b/a-brl"/>
</dbReference>
<dbReference type="Proteomes" id="UP000282654">
    <property type="component" value="Unassembled WGS sequence"/>
</dbReference>
<dbReference type="InterPro" id="IPR002509">
    <property type="entry name" value="NODB_dom"/>
</dbReference>
<evidence type="ECO:0000259" key="3">
    <source>
        <dbReference type="PROSITE" id="PS51677"/>
    </source>
</evidence>